<dbReference type="InterPro" id="IPR039425">
    <property type="entry name" value="RNA_pol_sigma-70-like"/>
</dbReference>
<dbReference type="InterPro" id="IPR013324">
    <property type="entry name" value="RNA_pol_sigma_r3/r4-like"/>
</dbReference>
<dbReference type="Gene3D" id="1.10.1740.10">
    <property type="match status" value="1"/>
</dbReference>
<organism evidence="8 9">
    <name type="scientific">Amycolatopsis taiwanensis</name>
    <dbReference type="NCBI Taxonomy" id="342230"/>
    <lineage>
        <taxon>Bacteria</taxon>
        <taxon>Bacillati</taxon>
        <taxon>Actinomycetota</taxon>
        <taxon>Actinomycetes</taxon>
        <taxon>Pseudonocardiales</taxon>
        <taxon>Pseudonocardiaceae</taxon>
        <taxon>Amycolatopsis</taxon>
    </lineage>
</organism>
<sequence>MVMLRARNRAAVADEAQILSLYEEHGRTLLAYATRLTGDRGAAEDVVQETLVRAWRHPDALVSEKGSVGGWLLTVTRNIVTDRYRRRSVRPPEVAESAASPAVQGDHADEVVNSMTVLAALARLSPEHRDVLTEIYFRDASVAEAARALGVPPGTVKSRSHYALAALRRTFGIRSARVPQVTA</sequence>
<proteinExistence type="inferred from homology"/>
<keyword evidence="3" id="KW-0731">Sigma factor</keyword>
<dbReference type="GO" id="GO:0016987">
    <property type="term" value="F:sigma factor activity"/>
    <property type="evidence" value="ECO:0007669"/>
    <property type="project" value="UniProtKB-KW"/>
</dbReference>
<dbReference type="PANTHER" id="PTHR43133:SF52">
    <property type="entry name" value="ECF RNA POLYMERASE SIGMA FACTOR SIGL"/>
    <property type="match status" value="1"/>
</dbReference>
<dbReference type="SUPFAM" id="SSF88659">
    <property type="entry name" value="Sigma3 and sigma4 domains of RNA polymerase sigma factors"/>
    <property type="match status" value="1"/>
</dbReference>
<evidence type="ECO:0000256" key="4">
    <source>
        <dbReference type="ARBA" id="ARBA00023125"/>
    </source>
</evidence>
<dbReference type="RefSeq" id="WP_285489186.1">
    <property type="nucleotide sequence ID" value="NZ_BSTI01000018.1"/>
</dbReference>
<evidence type="ECO:0000259" key="6">
    <source>
        <dbReference type="Pfam" id="PF04542"/>
    </source>
</evidence>
<dbReference type="PANTHER" id="PTHR43133">
    <property type="entry name" value="RNA POLYMERASE ECF-TYPE SIGMA FACTO"/>
    <property type="match status" value="1"/>
</dbReference>
<evidence type="ECO:0000256" key="1">
    <source>
        <dbReference type="ARBA" id="ARBA00010641"/>
    </source>
</evidence>
<dbReference type="EMBL" id="BSTI01000018">
    <property type="protein sequence ID" value="GLY69746.1"/>
    <property type="molecule type" value="Genomic_DNA"/>
</dbReference>
<comment type="caution">
    <text evidence="8">The sequence shown here is derived from an EMBL/GenBank/DDBJ whole genome shotgun (WGS) entry which is preliminary data.</text>
</comment>
<dbReference type="AlphaFoldDB" id="A0A9W6R5D2"/>
<dbReference type="InterPro" id="IPR013325">
    <property type="entry name" value="RNA_pol_sigma_r2"/>
</dbReference>
<evidence type="ECO:0000256" key="3">
    <source>
        <dbReference type="ARBA" id="ARBA00023082"/>
    </source>
</evidence>
<dbReference type="InterPro" id="IPR007627">
    <property type="entry name" value="RNA_pol_sigma70_r2"/>
</dbReference>
<dbReference type="Gene3D" id="1.10.10.10">
    <property type="entry name" value="Winged helix-like DNA-binding domain superfamily/Winged helix DNA-binding domain"/>
    <property type="match status" value="1"/>
</dbReference>
<gene>
    <name evidence="8" type="primary">rpoE</name>
    <name evidence="8" type="ORF">Atai01_63650</name>
</gene>
<dbReference type="InterPro" id="IPR007630">
    <property type="entry name" value="RNA_pol_sigma70_r4"/>
</dbReference>
<dbReference type="SUPFAM" id="SSF88946">
    <property type="entry name" value="Sigma2 domain of RNA polymerase sigma factors"/>
    <property type="match status" value="1"/>
</dbReference>
<feature type="domain" description="RNA polymerase sigma-70 region 4" evidence="7">
    <location>
        <begin position="120"/>
        <end position="168"/>
    </location>
</feature>
<protein>
    <submittedName>
        <fullName evidence="8">DNA-directed RNA polymerase sigma-70 factor</fullName>
    </submittedName>
</protein>
<dbReference type="Pfam" id="PF04545">
    <property type="entry name" value="Sigma70_r4"/>
    <property type="match status" value="1"/>
</dbReference>
<accession>A0A9W6R5D2</accession>
<dbReference type="GO" id="GO:0006352">
    <property type="term" value="P:DNA-templated transcription initiation"/>
    <property type="evidence" value="ECO:0007669"/>
    <property type="project" value="InterPro"/>
</dbReference>
<keyword evidence="9" id="KW-1185">Reference proteome</keyword>
<dbReference type="GO" id="GO:0003677">
    <property type="term" value="F:DNA binding"/>
    <property type="evidence" value="ECO:0007669"/>
    <property type="project" value="UniProtKB-KW"/>
</dbReference>
<evidence type="ECO:0000313" key="9">
    <source>
        <dbReference type="Proteomes" id="UP001165136"/>
    </source>
</evidence>
<name>A0A9W6R5D2_9PSEU</name>
<dbReference type="NCBIfam" id="TIGR02937">
    <property type="entry name" value="sigma70-ECF"/>
    <property type="match status" value="1"/>
</dbReference>
<dbReference type="CDD" id="cd06171">
    <property type="entry name" value="Sigma70_r4"/>
    <property type="match status" value="1"/>
</dbReference>
<dbReference type="Pfam" id="PF04542">
    <property type="entry name" value="Sigma70_r2"/>
    <property type="match status" value="1"/>
</dbReference>
<evidence type="ECO:0000256" key="2">
    <source>
        <dbReference type="ARBA" id="ARBA00023015"/>
    </source>
</evidence>
<reference evidence="8" key="1">
    <citation type="submission" date="2023-03" db="EMBL/GenBank/DDBJ databases">
        <title>Amycolatopsis taiwanensis NBRC 103393.</title>
        <authorList>
            <person name="Ichikawa N."/>
            <person name="Sato H."/>
            <person name="Tonouchi N."/>
        </authorList>
    </citation>
    <scope>NUCLEOTIDE SEQUENCE</scope>
    <source>
        <strain evidence="8">NBRC 103393</strain>
    </source>
</reference>
<keyword evidence="5" id="KW-0804">Transcription</keyword>
<dbReference type="InterPro" id="IPR014284">
    <property type="entry name" value="RNA_pol_sigma-70_dom"/>
</dbReference>
<comment type="similarity">
    <text evidence="1">Belongs to the sigma-70 factor family. ECF subfamily.</text>
</comment>
<evidence type="ECO:0000256" key="5">
    <source>
        <dbReference type="ARBA" id="ARBA00023163"/>
    </source>
</evidence>
<dbReference type="GO" id="GO:0000428">
    <property type="term" value="C:DNA-directed RNA polymerase complex"/>
    <property type="evidence" value="ECO:0007669"/>
    <property type="project" value="UniProtKB-KW"/>
</dbReference>
<evidence type="ECO:0000259" key="7">
    <source>
        <dbReference type="Pfam" id="PF04545"/>
    </source>
</evidence>
<keyword evidence="4" id="KW-0238">DNA-binding</keyword>
<keyword evidence="2" id="KW-0805">Transcription regulation</keyword>
<evidence type="ECO:0000313" key="8">
    <source>
        <dbReference type="EMBL" id="GLY69746.1"/>
    </source>
</evidence>
<dbReference type="InterPro" id="IPR036388">
    <property type="entry name" value="WH-like_DNA-bd_sf"/>
</dbReference>
<dbReference type="Proteomes" id="UP001165136">
    <property type="component" value="Unassembled WGS sequence"/>
</dbReference>
<keyword evidence="8" id="KW-0240">DNA-directed RNA polymerase</keyword>
<feature type="domain" description="RNA polymerase sigma-70 region 2" evidence="6">
    <location>
        <begin position="21"/>
        <end position="88"/>
    </location>
</feature>